<dbReference type="InterPro" id="IPR009057">
    <property type="entry name" value="Homeodomain-like_sf"/>
</dbReference>
<keyword evidence="3" id="KW-0804">Transcription</keyword>
<dbReference type="Gene3D" id="1.10.10.60">
    <property type="entry name" value="Homeodomain-like"/>
    <property type="match status" value="2"/>
</dbReference>
<dbReference type="SUPFAM" id="SSF46689">
    <property type="entry name" value="Homeodomain-like"/>
    <property type="match status" value="2"/>
</dbReference>
<dbReference type="RefSeq" id="WP_118643919.1">
    <property type="nucleotide sequence ID" value="NZ_CP060635.1"/>
</dbReference>
<dbReference type="KEGG" id="whj:H9Q79_05800"/>
<name>A0A7G9GG68_9FIRM</name>
<dbReference type="PANTHER" id="PTHR43280">
    <property type="entry name" value="ARAC-FAMILY TRANSCRIPTIONAL REGULATOR"/>
    <property type="match status" value="1"/>
</dbReference>
<dbReference type="Pfam" id="PF12833">
    <property type="entry name" value="HTH_18"/>
    <property type="match status" value="1"/>
</dbReference>
<evidence type="ECO:0000256" key="3">
    <source>
        <dbReference type="ARBA" id="ARBA00023163"/>
    </source>
</evidence>
<dbReference type="GO" id="GO:0043565">
    <property type="term" value="F:sequence-specific DNA binding"/>
    <property type="evidence" value="ECO:0007669"/>
    <property type="project" value="InterPro"/>
</dbReference>
<keyword evidence="1" id="KW-0805">Transcription regulation</keyword>
<dbReference type="EMBL" id="CP060635">
    <property type="protein sequence ID" value="QNM09800.1"/>
    <property type="molecule type" value="Genomic_DNA"/>
</dbReference>
<dbReference type="GO" id="GO:0003700">
    <property type="term" value="F:DNA-binding transcription factor activity"/>
    <property type="evidence" value="ECO:0007669"/>
    <property type="project" value="InterPro"/>
</dbReference>
<dbReference type="SMART" id="SM00342">
    <property type="entry name" value="HTH_ARAC"/>
    <property type="match status" value="1"/>
</dbReference>
<evidence type="ECO:0000313" key="6">
    <source>
        <dbReference type="Proteomes" id="UP000515860"/>
    </source>
</evidence>
<evidence type="ECO:0000313" key="5">
    <source>
        <dbReference type="EMBL" id="QNM09800.1"/>
    </source>
</evidence>
<keyword evidence="2" id="KW-0238">DNA-binding</keyword>
<evidence type="ECO:0000256" key="2">
    <source>
        <dbReference type="ARBA" id="ARBA00023125"/>
    </source>
</evidence>
<dbReference type="PRINTS" id="PR00032">
    <property type="entry name" value="HTHARAC"/>
</dbReference>
<dbReference type="PROSITE" id="PS01124">
    <property type="entry name" value="HTH_ARAC_FAMILY_2"/>
    <property type="match status" value="1"/>
</dbReference>
<dbReference type="InterPro" id="IPR020449">
    <property type="entry name" value="Tscrpt_reg_AraC-type_HTH"/>
</dbReference>
<feature type="domain" description="HTH araC/xylS-type" evidence="4">
    <location>
        <begin position="194"/>
        <end position="292"/>
    </location>
</feature>
<proteinExistence type="predicted"/>
<sequence>MENRTYVPTLLETVLSVPAIINISYYKFPKNYIFPGEQHDFWEFVYVDRGEILVTAGKLEYVLKAGEMAFHSCNEFHSQRSLKGSTADIIVVSFICTSPFMDDFKEKILFLNQAEKQCLHNVVRESEISYEAFEKAPPLIHMQKKASAPFGSDQLLKMGLEQLLILIYRRGESIGVQERQYRPSELSSRTLTVERVKSYIESHYRERLTLTALADCGNISISHLKRIFKEETGDSVISYLARTRISEAKRLIHEGSYSFTQIAELTGFDNIYYFSRRFKELTGMTPSEYALSVRE</sequence>
<dbReference type="Gene3D" id="2.60.120.10">
    <property type="entry name" value="Jelly Rolls"/>
    <property type="match status" value="1"/>
</dbReference>
<protein>
    <submittedName>
        <fullName evidence="5">Helix-turn-helix transcriptional regulator</fullName>
    </submittedName>
</protein>
<keyword evidence="6" id="KW-1185">Reference proteome</keyword>
<dbReference type="InterPro" id="IPR037923">
    <property type="entry name" value="HTH-like"/>
</dbReference>
<evidence type="ECO:0000259" key="4">
    <source>
        <dbReference type="PROSITE" id="PS01124"/>
    </source>
</evidence>
<evidence type="ECO:0000256" key="1">
    <source>
        <dbReference type="ARBA" id="ARBA00023015"/>
    </source>
</evidence>
<dbReference type="PROSITE" id="PS00041">
    <property type="entry name" value="HTH_ARAC_FAMILY_1"/>
    <property type="match status" value="1"/>
</dbReference>
<dbReference type="InterPro" id="IPR018060">
    <property type="entry name" value="HTH_AraC"/>
</dbReference>
<dbReference type="InterPro" id="IPR018062">
    <property type="entry name" value="HTH_AraC-typ_CS"/>
</dbReference>
<dbReference type="AlphaFoldDB" id="A0A7G9GG68"/>
<gene>
    <name evidence="5" type="ORF">H9Q79_05800</name>
</gene>
<accession>A0A7G9GG68</accession>
<reference evidence="5 6" key="1">
    <citation type="submission" date="2020-08" db="EMBL/GenBank/DDBJ databases">
        <authorList>
            <person name="Liu C."/>
            <person name="Sun Q."/>
        </authorList>
    </citation>
    <scope>NUCLEOTIDE SEQUENCE [LARGE SCALE GENOMIC DNA]</scope>
    <source>
        <strain evidence="5 6">NSJ-29</strain>
    </source>
</reference>
<dbReference type="InterPro" id="IPR014710">
    <property type="entry name" value="RmlC-like_jellyroll"/>
</dbReference>
<dbReference type="SUPFAM" id="SSF51215">
    <property type="entry name" value="Regulatory protein AraC"/>
    <property type="match status" value="1"/>
</dbReference>
<organism evidence="5 6">
    <name type="scientific">Wansuia hejianensis</name>
    <dbReference type="NCBI Taxonomy" id="2763667"/>
    <lineage>
        <taxon>Bacteria</taxon>
        <taxon>Bacillati</taxon>
        <taxon>Bacillota</taxon>
        <taxon>Clostridia</taxon>
        <taxon>Lachnospirales</taxon>
        <taxon>Lachnospiraceae</taxon>
        <taxon>Wansuia</taxon>
    </lineage>
</organism>
<dbReference type="PANTHER" id="PTHR43280:SF28">
    <property type="entry name" value="HTH-TYPE TRANSCRIPTIONAL ACTIVATOR RHAS"/>
    <property type="match status" value="1"/>
</dbReference>
<dbReference type="Proteomes" id="UP000515860">
    <property type="component" value="Chromosome"/>
</dbReference>